<evidence type="ECO:0000313" key="3">
    <source>
        <dbReference type="EMBL" id="KIK48614.1"/>
    </source>
</evidence>
<dbReference type="PANTHER" id="PTHR40465:SF1">
    <property type="entry name" value="DUF6534 DOMAIN-CONTAINING PROTEIN"/>
    <property type="match status" value="1"/>
</dbReference>
<gene>
    <name evidence="3" type="ORF">CY34DRAFT_632080</name>
</gene>
<evidence type="ECO:0000313" key="4">
    <source>
        <dbReference type="Proteomes" id="UP000054485"/>
    </source>
</evidence>
<protein>
    <recommendedName>
        <fullName evidence="2">DUF6534 domain-containing protein</fullName>
    </recommendedName>
</protein>
<dbReference type="STRING" id="930992.A0A0D0BG00"/>
<reference evidence="4" key="2">
    <citation type="submission" date="2015-01" db="EMBL/GenBank/DDBJ databases">
        <title>Evolutionary Origins and Diversification of the Mycorrhizal Mutualists.</title>
        <authorList>
            <consortium name="DOE Joint Genome Institute"/>
            <consortium name="Mycorrhizal Genomics Consortium"/>
            <person name="Kohler A."/>
            <person name="Kuo A."/>
            <person name="Nagy L.G."/>
            <person name="Floudas D."/>
            <person name="Copeland A."/>
            <person name="Barry K.W."/>
            <person name="Cichocki N."/>
            <person name="Veneault-Fourrey C."/>
            <person name="LaButti K."/>
            <person name="Lindquist E.A."/>
            <person name="Lipzen A."/>
            <person name="Lundell T."/>
            <person name="Morin E."/>
            <person name="Murat C."/>
            <person name="Riley R."/>
            <person name="Ohm R."/>
            <person name="Sun H."/>
            <person name="Tunlid A."/>
            <person name="Henrissat B."/>
            <person name="Grigoriev I.V."/>
            <person name="Hibbett D.S."/>
            <person name="Martin F."/>
        </authorList>
    </citation>
    <scope>NUCLEOTIDE SEQUENCE [LARGE SCALE GENOMIC DNA]</scope>
    <source>
        <strain evidence="4">UH-Slu-Lm8-n1</strain>
    </source>
</reference>
<feature type="domain" description="DUF6534" evidence="2">
    <location>
        <begin position="163"/>
        <end position="252"/>
    </location>
</feature>
<evidence type="ECO:0000259" key="2">
    <source>
        <dbReference type="Pfam" id="PF20152"/>
    </source>
</evidence>
<keyword evidence="1" id="KW-0812">Transmembrane</keyword>
<dbReference type="PANTHER" id="PTHR40465">
    <property type="entry name" value="CHROMOSOME 1, WHOLE GENOME SHOTGUN SEQUENCE"/>
    <property type="match status" value="1"/>
</dbReference>
<feature type="transmembrane region" description="Helical" evidence="1">
    <location>
        <begin position="225"/>
        <end position="247"/>
    </location>
</feature>
<keyword evidence="4" id="KW-1185">Reference proteome</keyword>
<keyword evidence="1" id="KW-0472">Membrane</keyword>
<sequence length="282" mass="31214">MSGAAITTGPAVVGSMIASYLFGCSTLQTYTYYRRFPCDRRVFRILVATVMTLTFAHIICIMYWTWTLTVSGCENPDGVTIFSNSRDANLILTPLISTFVQAFFIYRLFKFSGSKTLAAFCGILSMLNLTGTLVDASTALGISTDRTAKNARNWLTILTLVAAAVCDLVISIGLVYFLQRERRRTKAHQIHNIADRLTRWAIETGLATSMSAVLVIVFFCAMRNTFLWTAVYDVLADVYTNSLLAALNSRKSTRIRDTCVIEFSTGYDTSPDPVSDNPEVAC</sequence>
<dbReference type="OrthoDB" id="2535105at2759"/>
<feature type="transmembrane region" description="Helical" evidence="1">
    <location>
        <begin position="12"/>
        <end position="33"/>
    </location>
</feature>
<feature type="transmembrane region" description="Helical" evidence="1">
    <location>
        <begin position="200"/>
        <end position="219"/>
    </location>
</feature>
<dbReference type="EMBL" id="KN835137">
    <property type="protein sequence ID" value="KIK48614.1"/>
    <property type="molecule type" value="Genomic_DNA"/>
</dbReference>
<reference evidence="3 4" key="1">
    <citation type="submission" date="2014-04" db="EMBL/GenBank/DDBJ databases">
        <authorList>
            <consortium name="DOE Joint Genome Institute"/>
            <person name="Kuo A."/>
            <person name="Ruytinx J."/>
            <person name="Rineau F."/>
            <person name="Colpaert J."/>
            <person name="Kohler A."/>
            <person name="Nagy L.G."/>
            <person name="Floudas D."/>
            <person name="Copeland A."/>
            <person name="Barry K.W."/>
            <person name="Cichocki N."/>
            <person name="Veneault-Fourrey C."/>
            <person name="LaButti K."/>
            <person name="Lindquist E.A."/>
            <person name="Lipzen A."/>
            <person name="Lundell T."/>
            <person name="Morin E."/>
            <person name="Murat C."/>
            <person name="Sun H."/>
            <person name="Tunlid A."/>
            <person name="Henrissat B."/>
            <person name="Grigoriev I.V."/>
            <person name="Hibbett D.S."/>
            <person name="Martin F."/>
            <person name="Nordberg H.P."/>
            <person name="Cantor M.N."/>
            <person name="Hua S.X."/>
        </authorList>
    </citation>
    <scope>NUCLEOTIDE SEQUENCE [LARGE SCALE GENOMIC DNA]</scope>
    <source>
        <strain evidence="3 4">UH-Slu-Lm8-n1</strain>
    </source>
</reference>
<feature type="transmembrane region" description="Helical" evidence="1">
    <location>
        <begin position="90"/>
        <end position="109"/>
    </location>
</feature>
<dbReference type="Pfam" id="PF20152">
    <property type="entry name" value="DUF6534"/>
    <property type="match status" value="1"/>
</dbReference>
<dbReference type="InterPro" id="IPR045339">
    <property type="entry name" value="DUF6534"/>
</dbReference>
<dbReference type="InParanoid" id="A0A0D0BG00"/>
<feature type="transmembrane region" description="Helical" evidence="1">
    <location>
        <begin position="154"/>
        <end position="179"/>
    </location>
</feature>
<dbReference type="Proteomes" id="UP000054485">
    <property type="component" value="Unassembled WGS sequence"/>
</dbReference>
<accession>A0A0D0BG00</accession>
<feature type="transmembrane region" description="Helical" evidence="1">
    <location>
        <begin position="116"/>
        <end position="134"/>
    </location>
</feature>
<feature type="transmembrane region" description="Helical" evidence="1">
    <location>
        <begin position="45"/>
        <end position="66"/>
    </location>
</feature>
<proteinExistence type="predicted"/>
<keyword evidence="1" id="KW-1133">Transmembrane helix</keyword>
<organism evidence="3 4">
    <name type="scientific">Suillus luteus UH-Slu-Lm8-n1</name>
    <dbReference type="NCBI Taxonomy" id="930992"/>
    <lineage>
        <taxon>Eukaryota</taxon>
        <taxon>Fungi</taxon>
        <taxon>Dikarya</taxon>
        <taxon>Basidiomycota</taxon>
        <taxon>Agaricomycotina</taxon>
        <taxon>Agaricomycetes</taxon>
        <taxon>Agaricomycetidae</taxon>
        <taxon>Boletales</taxon>
        <taxon>Suillineae</taxon>
        <taxon>Suillaceae</taxon>
        <taxon>Suillus</taxon>
    </lineage>
</organism>
<evidence type="ECO:0000256" key="1">
    <source>
        <dbReference type="SAM" id="Phobius"/>
    </source>
</evidence>
<dbReference type="HOGENOM" id="CLU_046025_0_1_1"/>
<name>A0A0D0BG00_9AGAM</name>
<dbReference type="AlphaFoldDB" id="A0A0D0BG00"/>